<organism evidence="3 4">
    <name type="scientific">Beta vulgaris subsp. vulgaris</name>
    <name type="common">Beet</name>
    <dbReference type="NCBI Taxonomy" id="3555"/>
    <lineage>
        <taxon>Eukaryota</taxon>
        <taxon>Viridiplantae</taxon>
        <taxon>Streptophyta</taxon>
        <taxon>Embryophyta</taxon>
        <taxon>Tracheophyta</taxon>
        <taxon>Spermatophyta</taxon>
        <taxon>Magnoliopsida</taxon>
        <taxon>eudicotyledons</taxon>
        <taxon>Gunneridae</taxon>
        <taxon>Pentapetalae</taxon>
        <taxon>Caryophyllales</taxon>
        <taxon>Chenopodiaceae</taxon>
        <taxon>Betoideae</taxon>
        <taxon>Beta</taxon>
    </lineage>
</organism>
<proteinExistence type="predicted"/>
<keyword evidence="2" id="KW-0520">NAD</keyword>
<keyword evidence="4" id="KW-1185">Reference proteome</keyword>
<name>A0A0J8BBH8_BETVV</name>
<dbReference type="GO" id="GO:0016491">
    <property type="term" value="F:oxidoreductase activity"/>
    <property type="evidence" value="ECO:0007669"/>
    <property type="project" value="UniProtKB-KW"/>
</dbReference>
<gene>
    <name evidence="3" type="ORF">BVRB_6g155680</name>
</gene>
<dbReference type="EMBL" id="KQ090324">
    <property type="protein sequence ID" value="KMS97368.1"/>
    <property type="molecule type" value="Genomic_DNA"/>
</dbReference>
<sequence length="692" mass="79418">MDCSEVGSTSNTKQQHSKKLRKISGFEEYEGAWENKVMPLLSCMKEMHHRLYRKNGEPVLDPLKNNLVFVCSYVSPEFDADKNDPIFPQSLLSACLDLYSYRDDFELVLVTKMTPNNDKGVFREVMVRFPLSSLIVPFEDFERRIYMCDLVLDPESEQLPPIQIGQKLDVESLLSAGGGGGSNELLLRKHGEQVELGKAIEGKYTMICCFHAPVFGTDSNSIVFQSLVNTCSELYARGVNFEMVVVVKMKKLADYKQVFDHFLSGFPSSCLVIPFEDSKRRDFICNYLQLNDDVQCLLLDNNNNILLHGYPEFARYYGADAFPFTDEKLQTLEADEGPEWTTCSTNNLVSLFGCRPSDVLKKTNHDSVMTTISDLNKNDVVGLFLCSKGNLIPKLKEVYEECKIQKKPFEVLLVYIPFHTCLDPQNHKLCVDNLLQKHKLSVWYMAFDNSVSHKLSRLISPLKTNDQLIIFRNQQGAVSIDRCGKKMISQCGIDAYPFIRKYLVERELNRVSELTLETLLVYKTRTSVLKDNKQIPVADLEGMNILLWFSSLSTADLPFFEKVFIWYRDMKEKIPGFEVVLVLKDKPDVTDEDFAQYEDSVLSAGMPWLVCPFDADHSAFVKKELYPNYFVEFGKDGRLRSLRADYLLDIDVNESGTIPFGSKDLRCDVTQTFCDRYGYWDDFMRTFYEELS</sequence>
<protein>
    <recommendedName>
        <fullName evidence="5">Thioredoxin-like fold domain-containing protein</fullName>
    </recommendedName>
</protein>
<evidence type="ECO:0000256" key="2">
    <source>
        <dbReference type="ARBA" id="ARBA00023027"/>
    </source>
</evidence>
<reference evidence="3 4" key="1">
    <citation type="journal article" date="2014" name="Nature">
        <title>The genome of the recently domesticated crop plant sugar beet (Beta vulgaris).</title>
        <authorList>
            <person name="Dohm J.C."/>
            <person name="Minoche A.E."/>
            <person name="Holtgrawe D."/>
            <person name="Capella-Gutierrez S."/>
            <person name="Zakrzewski F."/>
            <person name="Tafer H."/>
            <person name="Rupp O."/>
            <person name="Sorensen T.R."/>
            <person name="Stracke R."/>
            <person name="Reinhardt R."/>
            <person name="Goesmann A."/>
            <person name="Kraft T."/>
            <person name="Schulz B."/>
            <person name="Stadler P.F."/>
            <person name="Schmidt T."/>
            <person name="Gabaldon T."/>
            <person name="Lehrach H."/>
            <person name="Weisshaar B."/>
            <person name="Himmelbauer H."/>
        </authorList>
    </citation>
    <scope>NUCLEOTIDE SEQUENCE [LARGE SCALE GENOMIC DNA]</scope>
    <source>
        <tissue evidence="3">Taproot</tissue>
    </source>
</reference>
<accession>A0A0J8BBH8</accession>
<dbReference type="OMA" id="FERRIYM"/>
<evidence type="ECO:0000313" key="4">
    <source>
        <dbReference type="Proteomes" id="UP000035740"/>
    </source>
</evidence>
<evidence type="ECO:0000313" key="3">
    <source>
        <dbReference type="EMBL" id="KMS97368.1"/>
    </source>
</evidence>
<evidence type="ECO:0000256" key="1">
    <source>
        <dbReference type="ARBA" id="ARBA00023002"/>
    </source>
</evidence>
<dbReference type="Proteomes" id="UP000035740">
    <property type="component" value="Unassembled WGS sequence"/>
</dbReference>
<dbReference type="Gramene" id="KMS97368">
    <property type="protein sequence ID" value="KMS97368"/>
    <property type="gene ID" value="BVRB_6g155680"/>
</dbReference>
<evidence type="ECO:0008006" key="5">
    <source>
        <dbReference type="Google" id="ProtNLM"/>
    </source>
</evidence>
<dbReference type="AlphaFoldDB" id="A0A0J8BBH8"/>
<keyword evidence="1" id="KW-0560">Oxidoreductase</keyword>
<dbReference type="PANTHER" id="PTHR13871:SF96">
    <property type="entry name" value="THIOREDOXIN DOMAIN-CONTAINING PROTEIN"/>
    <property type="match status" value="1"/>
</dbReference>
<dbReference type="PANTHER" id="PTHR13871">
    <property type="entry name" value="THIOREDOXIN"/>
    <property type="match status" value="1"/>
</dbReference>
<dbReference type="OrthoDB" id="409136at2759"/>
<dbReference type="InterPro" id="IPR052259">
    <property type="entry name" value="Nucleoredoxin-like"/>
</dbReference>